<evidence type="ECO:0000256" key="2">
    <source>
        <dbReference type="ARBA" id="ARBA00022525"/>
    </source>
</evidence>
<dbReference type="EMBL" id="JBHSGI010000032">
    <property type="protein sequence ID" value="MFC4671056.1"/>
    <property type="molecule type" value="Genomic_DNA"/>
</dbReference>
<comment type="caution">
    <text evidence="3">The sequence shown here is derived from an EMBL/GenBank/DDBJ whole genome shotgun (WGS) entry which is preliminary data.</text>
</comment>
<dbReference type="PANTHER" id="PTHR38340:SF1">
    <property type="entry name" value="S-LAYER PROTEIN"/>
    <property type="match status" value="1"/>
</dbReference>
<reference evidence="4" key="1">
    <citation type="journal article" date="2019" name="Int. J. Syst. Evol. Microbiol.">
        <title>The Global Catalogue of Microorganisms (GCM) 10K type strain sequencing project: providing services to taxonomists for standard genome sequencing and annotation.</title>
        <authorList>
            <consortium name="The Broad Institute Genomics Platform"/>
            <consortium name="The Broad Institute Genome Sequencing Center for Infectious Disease"/>
            <person name="Wu L."/>
            <person name="Ma J."/>
        </authorList>
    </citation>
    <scope>NUCLEOTIDE SEQUENCE [LARGE SCALE GENOMIC DNA]</scope>
    <source>
        <strain evidence="4">CGMCC 4.7283</strain>
    </source>
</reference>
<dbReference type="PROSITE" id="PS00330">
    <property type="entry name" value="HEMOLYSIN_CALCIUM"/>
    <property type="match status" value="2"/>
</dbReference>
<dbReference type="Gene3D" id="2.150.10.10">
    <property type="entry name" value="Serralysin-like metalloprotease, C-terminal"/>
    <property type="match status" value="2"/>
</dbReference>
<evidence type="ECO:0000313" key="4">
    <source>
        <dbReference type="Proteomes" id="UP001595973"/>
    </source>
</evidence>
<dbReference type="PRINTS" id="PR00313">
    <property type="entry name" value="CABNDNGRPT"/>
</dbReference>
<dbReference type="RefSeq" id="WP_380720969.1">
    <property type="nucleotide sequence ID" value="NZ_JBHSGI010000032.1"/>
</dbReference>
<accession>A0ABV9KN71</accession>
<dbReference type="InterPro" id="IPR001343">
    <property type="entry name" value="Hemolysn_Ca-bd"/>
</dbReference>
<evidence type="ECO:0000313" key="3">
    <source>
        <dbReference type="EMBL" id="MFC4671056.1"/>
    </source>
</evidence>
<name>A0ABV9KN71_9RHOB</name>
<keyword evidence="4" id="KW-1185">Reference proteome</keyword>
<dbReference type="Pfam" id="PF00353">
    <property type="entry name" value="HemolysinCabind"/>
    <property type="match status" value="2"/>
</dbReference>
<dbReference type="InterPro" id="IPR011049">
    <property type="entry name" value="Serralysin-like_metalloprot_C"/>
</dbReference>
<dbReference type="SUPFAM" id="SSF51120">
    <property type="entry name" value="beta-Roll"/>
    <property type="match status" value="1"/>
</dbReference>
<sequence length="429" mass="43145">MAMIVAADSTTRISLADTDRLYVARDVEVIVATGSAVTGSTLYSNQLQVAIDGTVVAMDGNAVLLADDQTGLGANTLIVGSTGILRSLDIPGSAAVYMVGTESSFQNHGEVTGSWGTYLYAYTGSTLANHGLLSGIDRAAVYLRDSGDIRSLNSGLITGAHGFEFSNSDGRIDNRGDIVATAPAGSAILATAASGGIVILNSGSLWAANVAVETADFDDRLVNSGTITGDVLLGDGADFYRGTGGTVVGTVYGGFGNDRLFGGADDDVLYGQSGVDELHGRHGDDVLVGGSGNDSVYGGAGYDSLFGGDGNDALGGGDGDDTLRGGAGDDVLNGGRGDDDLTGNGGSDIFVFRRMAGDDVITDFQNGADQIDLSAFGGRAADFAGQVAPALSDAGDGATFLDLTALGGSGSVLILGLEFADADAADFLF</sequence>
<dbReference type="Proteomes" id="UP001595973">
    <property type="component" value="Unassembled WGS sequence"/>
</dbReference>
<organism evidence="3 4">
    <name type="scientific">Seohaeicola nanhaiensis</name>
    <dbReference type="NCBI Taxonomy" id="1387282"/>
    <lineage>
        <taxon>Bacteria</taxon>
        <taxon>Pseudomonadati</taxon>
        <taxon>Pseudomonadota</taxon>
        <taxon>Alphaproteobacteria</taxon>
        <taxon>Rhodobacterales</taxon>
        <taxon>Roseobacteraceae</taxon>
        <taxon>Seohaeicola</taxon>
    </lineage>
</organism>
<dbReference type="PANTHER" id="PTHR38340">
    <property type="entry name" value="S-LAYER PROTEIN"/>
    <property type="match status" value="1"/>
</dbReference>
<protein>
    <submittedName>
        <fullName evidence="3">Calcium-binding protein</fullName>
    </submittedName>
</protein>
<gene>
    <name evidence="3" type="ORF">ACFO5X_21080</name>
</gene>
<proteinExistence type="predicted"/>
<dbReference type="InterPro" id="IPR050557">
    <property type="entry name" value="RTX_toxin/Mannuronan_C5-epim"/>
</dbReference>
<keyword evidence="2" id="KW-0964">Secreted</keyword>
<comment type="subcellular location">
    <subcellularLocation>
        <location evidence="1">Secreted</location>
    </subcellularLocation>
</comment>
<evidence type="ECO:0000256" key="1">
    <source>
        <dbReference type="ARBA" id="ARBA00004613"/>
    </source>
</evidence>
<dbReference type="InterPro" id="IPR018511">
    <property type="entry name" value="Hemolysin-typ_Ca-bd_CS"/>
</dbReference>